<sequence length="200" mass="23225">MKVRFVLLFILVFFAGTIHSDVWDPPSIKSYKSENGQFLLKVYPTEIPENYSKWLSAKPKKKSKFSAEDTAIVHCHAILYEIYNSDTIKIWDKKLINRFAPNFVIVANDGKSIVTFDNWSSLGYGVDVMVTYDESGNMVKRYNLEEFSPFPINNYSLSITSIWWLCGAKYISNDEIEICFSDDKDNTETRIYNLSTKEFR</sequence>
<dbReference type="EMBL" id="LT605205">
    <property type="protein sequence ID" value="SCD20428.1"/>
    <property type="molecule type" value="Genomic_DNA"/>
</dbReference>
<dbReference type="STRING" id="1642647.PSM36_1608"/>
<protein>
    <submittedName>
        <fullName evidence="1">Putative secreted protein</fullName>
    </submittedName>
</protein>
<evidence type="ECO:0000313" key="1">
    <source>
        <dbReference type="EMBL" id="SCD20428.1"/>
    </source>
</evidence>
<gene>
    <name evidence="1" type="ORF">PSM36_1608</name>
</gene>
<accession>A0A1R3T572</accession>
<dbReference type="Proteomes" id="UP000187464">
    <property type="component" value="Chromosome I"/>
</dbReference>
<organism evidence="1 2">
    <name type="scientific">Proteiniphilum saccharofermentans</name>
    <dbReference type="NCBI Taxonomy" id="1642647"/>
    <lineage>
        <taxon>Bacteria</taxon>
        <taxon>Pseudomonadati</taxon>
        <taxon>Bacteroidota</taxon>
        <taxon>Bacteroidia</taxon>
        <taxon>Bacteroidales</taxon>
        <taxon>Dysgonomonadaceae</taxon>
        <taxon>Proteiniphilum</taxon>
    </lineage>
</organism>
<dbReference type="KEGG" id="psac:PSM36_1608"/>
<evidence type="ECO:0000313" key="2">
    <source>
        <dbReference type="Proteomes" id="UP000187464"/>
    </source>
</evidence>
<dbReference type="AlphaFoldDB" id="A0A1R3T572"/>
<name>A0A1R3T572_9BACT</name>
<proteinExistence type="predicted"/>
<keyword evidence="2" id="KW-1185">Reference proteome</keyword>
<reference evidence="1 2" key="1">
    <citation type="submission" date="2016-08" db="EMBL/GenBank/DDBJ databases">
        <authorList>
            <person name="Seilhamer J.J."/>
        </authorList>
    </citation>
    <scope>NUCLEOTIDE SEQUENCE [LARGE SCALE GENOMIC DNA]</scope>
    <source>
        <strain evidence="1">M3/6</strain>
    </source>
</reference>